<evidence type="ECO:0000256" key="4">
    <source>
        <dbReference type="ARBA" id="ARBA00022840"/>
    </source>
</evidence>
<dbReference type="PANTHER" id="PTHR36766">
    <property type="entry name" value="PLANT BROAD-SPECTRUM MILDEW RESISTANCE PROTEIN RPW8"/>
    <property type="match status" value="1"/>
</dbReference>
<dbReference type="Gene3D" id="1.20.5.4130">
    <property type="match status" value="1"/>
</dbReference>
<dbReference type="InterPro" id="IPR041118">
    <property type="entry name" value="Rx_N"/>
</dbReference>
<keyword evidence="11" id="KW-1185">Reference proteome</keyword>
<dbReference type="SUPFAM" id="SSF52540">
    <property type="entry name" value="P-loop containing nucleoside triphosphate hydrolases"/>
    <property type="match status" value="1"/>
</dbReference>
<protein>
    <submittedName>
        <fullName evidence="12">Disease resistance protein RGA4</fullName>
    </submittedName>
</protein>
<dbReference type="InterPro" id="IPR036388">
    <property type="entry name" value="WH-like_DNA-bd_sf"/>
</dbReference>
<organism evidence="11 12">
    <name type="scientific">Rhodamnia argentea</name>
    <dbReference type="NCBI Taxonomy" id="178133"/>
    <lineage>
        <taxon>Eukaryota</taxon>
        <taxon>Viridiplantae</taxon>
        <taxon>Streptophyta</taxon>
        <taxon>Embryophyta</taxon>
        <taxon>Tracheophyta</taxon>
        <taxon>Spermatophyta</taxon>
        <taxon>Magnoliopsida</taxon>
        <taxon>eudicotyledons</taxon>
        <taxon>Gunneridae</taxon>
        <taxon>Pentapetalae</taxon>
        <taxon>rosids</taxon>
        <taxon>malvids</taxon>
        <taxon>Myrtales</taxon>
        <taxon>Myrtaceae</taxon>
        <taxon>Myrtoideae</taxon>
        <taxon>Myrteae</taxon>
        <taxon>Australasian group</taxon>
        <taxon>Rhodamnia</taxon>
    </lineage>
</organism>
<dbReference type="Pfam" id="PF23598">
    <property type="entry name" value="LRR_14"/>
    <property type="match status" value="1"/>
</dbReference>
<proteinExistence type="predicted"/>
<dbReference type="PRINTS" id="PR00364">
    <property type="entry name" value="DISEASERSIST"/>
</dbReference>
<keyword evidence="1" id="KW-0677">Repeat</keyword>
<dbReference type="GeneID" id="115731917"/>
<dbReference type="Pfam" id="PF23559">
    <property type="entry name" value="WHD_DRP"/>
    <property type="match status" value="1"/>
</dbReference>
<evidence type="ECO:0000259" key="8">
    <source>
        <dbReference type="Pfam" id="PF23247"/>
    </source>
</evidence>
<feature type="domain" description="Disease resistance protein At4g27190-like leucine-rich repeats" evidence="8">
    <location>
        <begin position="973"/>
        <end position="1069"/>
    </location>
</feature>
<evidence type="ECO:0000256" key="2">
    <source>
        <dbReference type="ARBA" id="ARBA00022741"/>
    </source>
</evidence>
<feature type="domain" description="NB-ARC" evidence="6">
    <location>
        <begin position="178"/>
        <end position="353"/>
    </location>
</feature>
<evidence type="ECO:0000256" key="5">
    <source>
        <dbReference type="SAM" id="SignalP"/>
    </source>
</evidence>
<dbReference type="InterPro" id="IPR058922">
    <property type="entry name" value="WHD_DRP"/>
</dbReference>
<dbReference type="Pfam" id="PF18052">
    <property type="entry name" value="Rx_N"/>
    <property type="match status" value="1"/>
</dbReference>
<feature type="chain" id="PRO_5047237689" evidence="5">
    <location>
        <begin position="19"/>
        <end position="1146"/>
    </location>
</feature>
<dbReference type="Pfam" id="PF00931">
    <property type="entry name" value="NB-ARC"/>
    <property type="match status" value="1"/>
</dbReference>
<keyword evidence="3" id="KW-0611">Plant defense</keyword>
<dbReference type="Gene3D" id="3.40.50.300">
    <property type="entry name" value="P-loop containing nucleotide triphosphate hydrolases"/>
    <property type="match status" value="1"/>
</dbReference>
<dbReference type="Proteomes" id="UP000827889">
    <property type="component" value="Chromosome 1"/>
</dbReference>
<evidence type="ECO:0000313" key="11">
    <source>
        <dbReference type="Proteomes" id="UP000827889"/>
    </source>
</evidence>
<keyword evidence="5" id="KW-0732">Signal</keyword>
<evidence type="ECO:0000256" key="3">
    <source>
        <dbReference type="ARBA" id="ARBA00022821"/>
    </source>
</evidence>
<reference evidence="12" key="2">
    <citation type="submission" date="2025-08" db="UniProtKB">
        <authorList>
            <consortium name="RefSeq"/>
        </authorList>
    </citation>
    <scope>IDENTIFICATION</scope>
    <source>
        <tissue evidence="12">Leaf</tissue>
    </source>
</reference>
<dbReference type="RefSeq" id="XP_048133330.1">
    <property type="nucleotide sequence ID" value="XM_048277373.1"/>
</dbReference>
<feature type="domain" description="Disease resistance R13L4/SHOC-2-like LRR" evidence="10">
    <location>
        <begin position="580"/>
        <end position="868"/>
    </location>
</feature>
<dbReference type="InterPro" id="IPR038005">
    <property type="entry name" value="RX-like_CC"/>
</dbReference>
<feature type="domain" description="Disease resistance N-terminal" evidence="7">
    <location>
        <begin position="26"/>
        <end position="105"/>
    </location>
</feature>
<dbReference type="Gene3D" id="3.80.10.10">
    <property type="entry name" value="Ribonuclease Inhibitor"/>
    <property type="match status" value="3"/>
</dbReference>
<dbReference type="PANTHER" id="PTHR36766:SF35">
    <property type="entry name" value="DISEASE RESISTANCE PROTEIN RGA3"/>
    <property type="match status" value="1"/>
</dbReference>
<evidence type="ECO:0000256" key="1">
    <source>
        <dbReference type="ARBA" id="ARBA00022737"/>
    </source>
</evidence>
<evidence type="ECO:0000259" key="9">
    <source>
        <dbReference type="Pfam" id="PF23559"/>
    </source>
</evidence>
<reference evidence="11" key="1">
    <citation type="submission" date="2025-05" db="UniProtKB">
        <authorList>
            <consortium name="RefSeq"/>
        </authorList>
    </citation>
    <scope>NUCLEOTIDE SEQUENCE [LARGE SCALE GENOMIC DNA]</scope>
</reference>
<dbReference type="SUPFAM" id="SSF52058">
    <property type="entry name" value="L domain-like"/>
    <property type="match status" value="1"/>
</dbReference>
<dbReference type="CDD" id="cd14798">
    <property type="entry name" value="RX-CC_like"/>
    <property type="match status" value="1"/>
</dbReference>
<keyword evidence="2" id="KW-0547">Nucleotide-binding</keyword>
<feature type="domain" description="Disease resistance protein winged helix" evidence="9">
    <location>
        <begin position="441"/>
        <end position="513"/>
    </location>
</feature>
<dbReference type="InterPro" id="IPR055414">
    <property type="entry name" value="LRR_R13L4/SHOC2-like"/>
</dbReference>
<dbReference type="Gene3D" id="1.10.10.10">
    <property type="entry name" value="Winged helix-like DNA-binding domain superfamily/Winged helix DNA-binding domain"/>
    <property type="match status" value="1"/>
</dbReference>
<dbReference type="Pfam" id="PF23247">
    <property type="entry name" value="LRR_RPS2"/>
    <property type="match status" value="1"/>
</dbReference>
<name>A0ABM3H9R0_9MYRT</name>
<feature type="signal peptide" evidence="5">
    <location>
        <begin position="1"/>
        <end position="18"/>
    </location>
</feature>
<evidence type="ECO:0000259" key="7">
    <source>
        <dbReference type="Pfam" id="PF18052"/>
    </source>
</evidence>
<dbReference type="InterPro" id="IPR032675">
    <property type="entry name" value="LRR_dom_sf"/>
</dbReference>
<sequence>MAEAVLFSLATNILNSLAAEVAKPGGSFASQKIQLLCSAKDELQSLERTIQSIQAVLLDAEKQQWHNHQVELWLKRLKDVLYNVQDLFDDVATENLRRKVASGNKTWNEVRLFFSKSNQLAHRLKVANKIQELRKTLDGIEKDKMFHLERHLIEETMAIGRGKKPEFSAPDEQIIGREEEKENIKRLLFDPSSSDTVSFVSIVGKGGLGKTALARLVFHDREVENHFDLKMWVCVSDVFDVKFIIKDILRSAKDESLRQDHENKPIEELQSLLRETLARKKYLLVLDDMWNEVRLKWLELGDWLKGGMRGSKILITTRSHTVAKVTDEKSAIYDLQGLPSDESWDLFREAAFGDRRASVDQRLEEMGKDIVRKCAGVPLAIRTVGSLLYGKKEDGWLRFKVKELPEIQEIDALDNGIMQVLKFSYDHLPSYLKDCFAYCSLFPKDCIYDKETMIQLWMAQGFIKSLNGEDNLEEIADNYLSDLLYRSFFDAETVSDDGEVLTFKMHDLMHDLARKVAGGECKIVDFEKEETYGGIRHALLLSWIFSEEKMMSLLETSILRTFFILYCRELKTRSSELDKVFSGLRHCRVLGLRQADIPLPPSSFGKLTHLRFLDVSQNYSIQSLPDSITDLVNLQTLKLSYCSKLTTLPRDLKKLVNLRHLLIDGCRSLSHMPCGLSHLSSLQTLSQFIVQKMDLKVPGGVGSLDELGGLNRLGGSIRLEHLKFLQPAPEKFHLREKQRLRSLELNWSWEQQEDDESERDESILWDNLWPHPNLTNLSMDSCMSRSPPSWLSTIKNVVELELGRCGKWKYLPPLGELSSLRRLTLRQLDALEFVQEISDQEQFNSERPFFPSLEELKLMGCEKLKSWWGRRQQVGADQDHWQYDSHSTFPKLSVVRISSCYHLNSLPLLPQVKTLTFASAVCVKLLEQEVMAVPNYLSEAALSPSTPLSKLEHIEFYDVMDLEDSMFETLLPLLSNLQSMRLDRCHNLRSLSHGMQYLSSLSSLQIRDCEELDLSSHDDEHGTQWRSLTKLRDLTITGLPKLVALPEGIQHVLTLQSLNITFCENLTSLPEWIGNFSSLQELDVSCCSGLTCLPDGMRRLTSFKKLVIVGCPALQEWCQRESGADWETIADLWIPVSYYVIPWRTR</sequence>
<evidence type="ECO:0000259" key="6">
    <source>
        <dbReference type="Pfam" id="PF00931"/>
    </source>
</evidence>
<gene>
    <name evidence="12" type="primary">LOC115731917</name>
</gene>
<evidence type="ECO:0000313" key="12">
    <source>
        <dbReference type="RefSeq" id="XP_048133330.1"/>
    </source>
</evidence>
<dbReference type="InterPro" id="IPR002182">
    <property type="entry name" value="NB-ARC"/>
</dbReference>
<accession>A0ABM3H9R0</accession>
<dbReference type="SUPFAM" id="SSF52047">
    <property type="entry name" value="RNI-like"/>
    <property type="match status" value="1"/>
</dbReference>
<evidence type="ECO:0000259" key="10">
    <source>
        <dbReference type="Pfam" id="PF23598"/>
    </source>
</evidence>
<dbReference type="InterPro" id="IPR057135">
    <property type="entry name" value="At4g27190-like_LRR"/>
</dbReference>
<dbReference type="InterPro" id="IPR027417">
    <property type="entry name" value="P-loop_NTPase"/>
</dbReference>
<keyword evidence="4" id="KW-0067">ATP-binding</keyword>